<organism evidence="8 9">
    <name type="scientific">Myroides marinus</name>
    <dbReference type="NCBI Taxonomy" id="703342"/>
    <lineage>
        <taxon>Bacteria</taxon>
        <taxon>Pseudomonadati</taxon>
        <taxon>Bacteroidota</taxon>
        <taxon>Flavobacteriia</taxon>
        <taxon>Flavobacteriales</taxon>
        <taxon>Flavobacteriaceae</taxon>
        <taxon>Myroides</taxon>
    </lineage>
</organism>
<name>A0A165R543_9FLAO</name>
<evidence type="ECO:0000256" key="2">
    <source>
        <dbReference type="ARBA" id="ARBA00022490"/>
    </source>
</evidence>
<feature type="transmembrane region" description="Helical" evidence="7">
    <location>
        <begin position="369"/>
        <end position="389"/>
    </location>
</feature>
<keyword evidence="7" id="KW-1133">Transmembrane helix</keyword>
<dbReference type="RefSeq" id="WP_038986686.1">
    <property type="nucleotide sequence ID" value="NZ_JWJO01000026.1"/>
</dbReference>
<evidence type="ECO:0000313" key="8">
    <source>
        <dbReference type="EMBL" id="KZE78862.1"/>
    </source>
</evidence>
<evidence type="ECO:0008006" key="10">
    <source>
        <dbReference type="Google" id="ProtNLM"/>
    </source>
</evidence>
<accession>A0A165R543</accession>
<evidence type="ECO:0000256" key="3">
    <source>
        <dbReference type="ARBA" id="ARBA00022737"/>
    </source>
</evidence>
<comment type="caution">
    <text evidence="8">The sequence shown here is derived from an EMBL/GenBank/DDBJ whole genome shotgun (WGS) entry which is preliminary data.</text>
</comment>
<keyword evidence="7" id="KW-0812">Transmembrane</keyword>
<keyword evidence="4" id="KW-0802">TPR repeat</keyword>
<keyword evidence="6" id="KW-0175">Coiled coil</keyword>
<dbReference type="SMART" id="SM00028">
    <property type="entry name" value="TPR"/>
    <property type="match status" value="5"/>
</dbReference>
<protein>
    <recommendedName>
        <fullName evidence="10">MalT-like TPR region domain-containing protein</fullName>
    </recommendedName>
</protein>
<dbReference type="InterPro" id="IPR016032">
    <property type="entry name" value="Sig_transdc_resp-reg_C-effctor"/>
</dbReference>
<dbReference type="PROSITE" id="PS51257">
    <property type="entry name" value="PROKAR_LIPOPROTEIN"/>
    <property type="match status" value="1"/>
</dbReference>
<gene>
    <name evidence="8" type="ORF">AV926_00920</name>
</gene>
<evidence type="ECO:0000313" key="9">
    <source>
        <dbReference type="Proteomes" id="UP000076630"/>
    </source>
</evidence>
<dbReference type="InterPro" id="IPR019734">
    <property type="entry name" value="TPR_rpt"/>
</dbReference>
<dbReference type="PANTHER" id="PTHR46630:SF1">
    <property type="entry name" value="TETRATRICOPEPTIDE REPEAT PROTEIN 29"/>
    <property type="match status" value="1"/>
</dbReference>
<evidence type="ECO:0000256" key="5">
    <source>
        <dbReference type="ARBA" id="ARBA00038253"/>
    </source>
</evidence>
<dbReference type="SUPFAM" id="SSF48452">
    <property type="entry name" value="TPR-like"/>
    <property type="match status" value="1"/>
</dbReference>
<comment type="similarity">
    <text evidence="5">Belongs to the Rap family.</text>
</comment>
<sequence>MLRIIFFLSLMTLFSCNENKQESNVYYNTIIQEYKEKGISDISTIKNPEETKAILNVFKALEYQRQHDSLNDVSTSLLLESVKIVDNSTNIGLREWVYSEIGFYYYTYNHYIEAAPYFIKISKVIDNNLEQIDVQRCNVLLKTAYFFETIQKYDKCIDYYKKTLETSCKTNKNKGAVLWALGAAYQKIDSIAPAKEYYTLASEQALKVGDTLRYAKSLGGLASILEIEGDKTTAEQYYLEDINISKRLKEDRNQMYAQIQLGKFYYANKQYTLAEQVWQEAYEITKTRDYLMGYQREVSAHLLNIAKVNHRDGEELFYRRELDRIDNIIEDRESEDVIRKINWNTSYESITWELEAERNANDRVRYQRLLFMSSTGLLLLLVVVIYFFYKRIIKLQTFKYEAKLLAFQYSKLSSETKLKETHASLASYQVYLSEKTQQIERLEQELEKVKYSTNEYVKEKRPDLEQLLNAHLMTDESWNMFKETFKEEQEEYYLYLMERFPDLTESNLRIVLLQKLGLTNQETANLLGITIDAVKKAKQRLKKKYEEEYDTILNPDKEEV</sequence>
<dbReference type="GO" id="GO:0003677">
    <property type="term" value="F:DNA binding"/>
    <property type="evidence" value="ECO:0007669"/>
    <property type="project" value="InterPro"/>
</dbReference>
<keyword evidence="3" id="KW-0677">Repeat</keyword>
<keyword evidence="2" id="KW-0963">Cytoplasm</keyword>
<dbReference type="InterPro" id="IPR011990">
    <property type="entry name" value="TPR-like_helical_dom_sf"/>
</dbReference>
<dbReference type="GO" id="GO:0005737">
    <property type="term" value="C:cytoplasm"/>
    <property type="evidence" value="ECO:0007669"/>
    <property type="project" value="UniProtKB-SubCell"/>
</dbReference>
<dbReference type="SUPFAM" id="SSF46894">
    <property type="entry name" value="C-terminal effector domain of the bipartite response regulators"/>
    <property type="match status" value="1"/>
</dbReference>
<keyword evidence="9" id="KW-1185">Reference proteome</keyword>
<evidence type="ECO:0000256" key="6">
    <source>
        <dbReference type="SAM" id="Coils"/>
    </source>
</evidence>
<keyword evidence="7" id="KW-0472">Membrane</keyword>
<comment type="subcellular location">
    <subcellularLocation>
        <location evidence="1">Cytoplasm</location>
    </subcellularLocation>
</comment>
<reference evidence="8 9" key="1">
    <citation type="submission" date="2016-01" db="EMBL/GenBank/DDBJ databases">
        <title>Whole genome sequencing of Myroides marinus L41.</title>
        <authorList>
            <person name="Hong K.W."/>
        </authorList>
    </citation>
    <scope>NUCLEOTIDE SEQUENCE [LARGE SCALE GENOMIC DNA]</scope>
    <source>
        <strain evidence="8 9">L41</strain>
    </source>
</reference>
<dbReference type="InterPro" id="IPR051476">
    <property type="entry name" value="Bac_ResReg_Asp_Phosphatase"/>
</dbReference>
<proteinExistence type="inferred from homology"/>
<dbReference type="Gene3D" id="1.25.40.10">
    <property type="entry name" value="Tetratricopeptide repeat domain"/>
    <property type="match status" value="2"/>
</dbReference>
<dbReference type="GO" id="GO:0006355">
    <property type="term" value="P:regulation of DNA-templated transcription"/>
    <property type="evidence" value="ECO:0007669"/>
    <property type="project" value="InterPro"/>
</dbReference>
<dbReference type="AlphaFoldDB" id="A0A165R543"/>
<evidence type="ECO:0000256" key="1">
    <source>
        <dbReference type="ARBA" id="ARBA00004496"/>
    </source>
</evidence>
<feature type="coiled-coil region" evidence="6">
    <location>
        <begin position="425"/>
        <end position="459"/>
    </location>
</feature>
<evidence type="ECO:0000256" key="7">
    <source>
        <dbReference type="SAM" id="Phobius"/>
    </source>
</evidence>
<dbReference type="PANTHER" id="PTHR46630">
    <property type="entry name" value="TETRATRICOPEPTIDE REPEAT PROTEIN 29"/>
    <property type="match status" value="1"/>
</dbReference>
<dbReference type="Proteomes" id="UP000076630">
    <property type="component" value="Unassembled WGS sequence"/>
</dbReference>
<dbReference type="EMBL" id="LQNU01000061">
    <property type="protein sequence ID" value="KZE78862.1"/>
    <property type="molecule type" value="Genomic_DNA"/>
</dbReference>
<evidence type="ECO:0000256" key="4">
    <source>
        <dbReference type="ARBA" id="ARBA00022803"/>
    </source>
</evidence>
<dbReference type="OrthoDB" id="1413523at2"/>